<accession>A0A699HJ32</accession>
<protein>
    <submittedName>
        <fullName evidence="2">Uncharacterized protein</fullName>
    </submittedName>
</protein>
<proteinExistence type="predicted"/>
<comment type="caution">
    <text evidence="2">The sequence shown here is derived from an EMBL/GenBank/DDBJ whole genome shotgun (WGS) entry which is preliminary data.</text>
</comment>
<keyword evidence="1" id="KW-0732">Signal</keyword>
<dbReference type="EMBL" id="BKCJ010148210">
    <property type="protein sequence ID" value="GEY05080.1"/>
    <property type="molecule type" value="Genomic_DNA"/>
</dbReference>
<evidence type="ECO:0000313" key="2">
    <source>
        <dbReference type="EMBL" id="GEY05080.1"/>
    </source>
</evidence>
<feature type="signal peptide" evidence="1">
    <location>
        <begin position="1"/>
        <end position="21"/>
    </location>
</feature>
<name>A0A699HJ32_TANCI</name>
<organism evidence="2">
    <name type="scientific">Tanacetum cinerariifolium</name>
    <name type="common">Dalmatian daisy</name>
    <name type="synonym">Chrysanthemum cinerariifolium</name>
    <dbReference type="NCBI Taxonomy" id="118510"/>
    <lineage>
        <taxon>Eukaryota</taxon>
        <taxon>Viridiplantae</taxon>
        <taxon>Streptophyta</taxon>
        <taxon>Embryophyta</taxon>
        <taxon>Tracheophyta</taxon>
        <taxon>Spermatophyta</taxon>
        <taxon>Magnoliopsida</taxon>
        <taxon>eudicotyledons</taxon>
        <taxon>Gunneridae</taxon>
        <taxon>Pentapetalae</taxon>
        <taxon>asterids</taxon>
        <taxon>campanulids</taxon>
        <taxon>Asterales</taxon>
        <taxon>Asteraceae</taxon>
        <taxon>Asteroideae</taxon>
        <taxon>Anthemideae</taxon>
        <taxon>Anthemidinae</taxon>
        <taxon>Tanacetum</taxon>
    </lineage>
</organism>
<gene>
    <name evidence="2" type="ORF">Tci_377054</name>
</gene>
<feature type="chain" id="PRO_5025580543" evidence="1">
    <location>
        <begin position="22"/>
        <end position="398"/>
    </location>
</feature>
<evidence type="ECO:0000256" key="1">
    <source>
        <dbReference type="SAM" id="SignalP"/>
    </source>
</evidence>
<reference evidence="2" key="1">
    <citation type="journal article" date="2019" name="Sci. Rep.">
        <title>Draft genome of Tanacetum cinerariifolium, the natural source of mosquito coil.</title>
        <authorList>
            <person name="Yamashiro T."/>
            <person name="Shiraishi A."/>
            <person name="Satake H."/>
            <person name="Nakayama K."/>
        </authorList>
    </citation>
    <scope>NUCLEOTIDE SEQUENCE</scope>
</reference>
<sequence>MSPGKGLFLCAAMVPFLRVLGCFPCRHVDSNENEIIFIMANVLAMPKPIGPASAILKKVHAKNKGVFLCAAMVSFLLVFGCFPCGHVDSNENEIICIMAFNCYLMISGLEKSVKELKSSCRSIPQIQILFSSDPRGALNRMEGTLQRYEVIRGRWLTSVKCQLRLHIFLAAGQSKIKSSSDQGSYGSQMNIEMGLKAYSDSDVHVCVDVRRGVPTKGSAALLIHFKKQDIAGSVFRGLIALPRVLMVIVSGVLSTQLGFSINLQNLLTRHLQNFHISKASDGMEFKDLDVSKGSYYYPREVWEREIKISTWSLSYVKLDNRRKVRHGAAVFMITALEHVFKLGEKSYSTACVYESIIQAYIEASLFRGVEVALKVECSPRVVLFFLLQGTLVVVQAFA</sequence>
<dbReference type="AlphaFoldDB" id="A0A699HJ32"/>